<sequence length="916" mass="101119">MVRKKDKATKKYENKNLKGELKRRKVVKDVAEREESKAIRRAIRLAKEESRSKAKARGAAELGVKGKKKKNKRQRPKISALPEDEESDEADEMLAMAVEAGDAVAGKAGKSARGSKKDKYAGLDFEGFMQKMQDSDDDDDGAAEASSDGDDDEGESSEGEGVTEADLVAKFGVDGFSSSDDGSASDDASNNVASSAKNARAKVVDEHKMQMDQLAEQDPEFFKFLQEHDAGLLDFAAESDDGEEEEVAAEAELLREAAAEEKRNRKKDMPLSKLPVISAEMYSQWKKLLVTKELTPRRIRTFVAAFKSAVAMTVDASGQAASTRSERDENEAAVTKALGKIRFRVESEAVFNMIVLFSLRNMHKIFNAYLQIQSQRARSRGSQRKPYTPGPRAVPSKVPGFVGIKRTVQSYLRTLIVFVDGVRDPSILRLVFVHLDALIPFMQHQLKTAKRLLKTLVAHWARAESEDTMLHAFLTIRTMALNLPAWFINDALKRSYMAFVREVKHTAAHTAARQQLLRNCLVELFGINVEASYQHAFVYIRQLAILLRTAISAQSKSSLATVYNWQVVHSLRLWAQILAQYKDSDKLEPLRYPVIQILSGIATLAPSARYFPLHLHVMEDLVNLAAATGLVTPAATALLSILHAESLAKKSAASTTKPIDLTIVVKVTKSYTTSRAFKTSVVDRVAFILLRHAHSLAGTIAFPELLAPVLSSVRTFSRNKAIAPALRKRVAYLISAIGNHSRWIRAKRDSITFAPGDTAAVEAFEAGLNTAKSPIQKAYVAKLKEHEAERARLADDAAAAATFGNDDDKLDPAEHNTLRQALEAATDPRADDEDDHAGSAKRKRSQPHSDESSNSSDDDESSSDDDEPEEAPSRKRRKTIALSAEQERAAHRVMSIKDESELPADTVQELGSDDDW</sequence>
<feature type="compositionally biased region" description="Basic and acidic residues" evidence="4">
    <location>
        <begin position="885"/>
        <end position="900"/>
    </location>
</feature>
<dbReference type="GeneID" id="25562504"/>
<evidence type="ECO:0000256" key="2">
    <source>
        <dbReference type="ARBA" id="ARBA00005907"/>
    </source>
</evidence>
<evidence type="ECO:0000256" key="1">
    <source>
        <dbReference type="ARBA" id="ARBA00004123"/>
    </source>
</evidence>
<feature type="compositionally biased region" description="Low complexity" evidence="4">
    <location>
        <begin position="170"/>
        <end position="198"/>
    </location>
</feature>
<dbReference type="GO" id="GO:0030691">
    <property type="term" value="C:Noc2p-Noc3p complex"/>
    <property type="evidence" value="ECO:0007669"/>
    <property type="project" value="TreeGrafter"/>
</dbReference>
<dbReference type="GO" id="GO:0030690">
    <property type="term" value="C:Noc1p-Noc2p complex"/>
    <property type="evidence" value="ECO:0007669"/>
    <property type="project" value="TreeGrafter"/>
</dbReference>
<comment type="similarity">
    <text evidence="2">Belongs to the NOC2 family.</text>
</comment>
<evidence type="ECO:0000313" key="5">
    <source>
        <dbReference type="EMBL" id="KNC46400.1"/>
    </source>
</evidence>
<dbReference type="GO" id="GO:0005654">
    <property type="term" value="C:nucleoplasm"/>
    <property type="evidence" value="ECO:0007669"/>
    <property type="project" value="TreeGrafter"/>
</dbReference>
<accession>A0A0L0D2K7</accession>
<feature type="compositionally biased region" description="Acidic residues" evidence="4">
    <location>
        <begin position="82"/>
        <end position="92"/>
    </location>
</feature>
<feature type="compositionally biased region" description="Acidic residues" evidence="4">
    <location>
        <begin position="135"/>
        <end position="163"/>
    </location>
</feature>
<comment type="subcellular location">
    <subcellularLocation>
        <location evidence="1">Nucleus</location>
    </subcellularLocation>
</comment>
<organism evidence="5 6">
    <name type="scientific">Thecamonas trahens ATCC 50062</name>
    <dbReference type="NCBI Taxonomy" id="461836"/>
    <lineage>
        <taxon>Eukaryota</taxon>
        <taxon>Apusozoa</taxon>
        <taxon>Apusomonadida</taxon>
        <taxon>Apusomonadidae</taxon>
        <taxon>Thecamonas</taxon>
    </lineage>
</organism>
<dbReference type="GO" id="GO:0042273">
    <property type="term" value="P:ribosomal large subunit biogenesis"/>
    <property type="evidence" value="ECO:0007669"/>
    <property type="project" value="TreeGrafter"/>
</dbReference>
<proteinExistence type="inferred from homology"/>
<dbReference type="AlphaFoldDB" id="A0A0L0D2K7"/>
<dbReference type="RefSeq" id="XP_013760693.1">
    <property type="nucleotide sequence ID" value="XM_013905239.1"/>
</dbReference>
<dbReference type="InterPro" id="IPR005343">
    <property type="entry name" value="Noc2"/>
</dbReference>
<dbReference type="PANTHER" id="PTHR12687:SF4">
    <property type="entry name" value="NUCLEOLAR COMPLEX PROTEIN 2 HOMOLOG"/>
    <property type="match status" value="1"/>
</dbReference>
<keyword evidence="3" id="KW-0539">Nucleus</keyword>
<feature type="region of interest" description="Disordered" evidence="4">
    <location>
        <begin position="822"/>
        <end position="916"/>
    </location>
</feature>
<dbReference type="eggNOG" id="KOG2256">
    <property type="taxonomic scope" value="Eukaryota"/>
</dbReference>
<reference evidence="5 6" key="1">
    <citation type="submission" date="2010-05" db="EMBL/GenBank/DDBJ databases">
        <title>The Genome Sequence of Thecamonas trahens ATCC 50062.</title>
        <authorList>
            <consortium name="The Broad Institute Genome Sequencing Platform"/>
            <person name="Russ C."/>
            <person name="Cuomo C."/>
            <person name="Shea T."/>
            <person name="Young S.K."/>
            <person name="Zeng Q."/>
            <person name="Koehrsen M."/>
            <person name="Haas B."/>
            <person name="Borodovsky M."/>
            <person name="Guigo R."/>
            <person name="Alvarado L."/>
            <person name="Berlin A."/>
            <person name="Bochicchio J."/>
            <person name="Borenstein D."/>
            <person name="Chapman S."/>
            <person name="Chen Z."/>
            <person name="Freedman E."/>
            <person name="Gellesch M."/>
            <person name="Goldberg J."/>
            <person name="Griggs A."/>
            <person name="Gujja S."/>
            <person name="Heilman E."/>
            <person name="Heiman D."/>
            <person name="Hepburn T."/>
            <person name="Howarth C."/>
            <person name="Jen D."/>
            <person name="Larson L."/>
            <person name="Mehta T."/>
            <person name="Park D."/>
            <person name="Pearson M."/>
            <person name="Roberts A."/>
            <person name="Saif S."/>
            <person name="Shenoy N."/>
            <person name="Sisk P."/>
            <person name="Stolte C."/>
            <person name="Sykes S."/>
            <person name="Thomson T."/>
            <person name="Walk T."/>
            <person name="White J."/>
            <person name="Yandava C."/>
            <person name="Burger G."/>
            <person name="Gray M.W."/>
            <person name="Holland P.W.H."/>
            <person name="King N."/>
            <person name="Lang F.B.F."/>
            <person name="Roger A.J."/>
            <person name="Ruiz-Trillo I."/>
            <person name="Lander E."/>
            <person name="Nusbaum C."/>
        </authorList>
    </citation>
    <scope>NUCLEOTIDE SEQUENCE [LARGE SCALE GENOMIC DNA]</scope>
    <source>
        <strain evidence="5 6">ATCC 50062</strain>
    </source>
</reference>
<feature type="compositionally biased region" description="Basic residues" evidence="4">
    <location>
        <begin position="65"/>
        <end position="76"/>
    </location>
</feature>
<protein>
    <recommendedName>
        <fullName evidence="7">Nucleolar complex protein 2</fullName>
    </recommendedName>
</protein>
<name>A0A0L0D2K7_THETB</name>
<dbReference type="Proteomes" id="UP000054408">
    <property type="component" value="Unassembled WGS sequence"/>
</dbReference>
<dbReference type="OrthoDB" id="10266662at2759"/>
<gene>
    <name evidence="5" type="ORF">AMSG_02854</name>
</gene>
<keyword evidence="6" id="KW-1185">Reference proteome</keyword>
<evidence type="ECO:0000313" key="6">
    <source>
        <dbReference type="Proteomes" id="UP000054408"/>
    </source>
</evidence>
<evidence type="ECO:0000256" key="4">
    <source>
        <dbReference type="SAM" id="MobiDB-lite"/>
    </source>
</evidence>
<evidence type="ECO:0000256" key="3">
    <source>
        <dbReference type="ARBA" id="ARBA00023242"/>
    </source>
</evidence>
<dbReference type="GO" id="GO:0005730">
    <property type="term" value="C:nucleolus"/>
    <property type="evidence" value="ECO:0007669"/>
    <property type="project" value="TreeGrafter"/>
</dbReference>
<dbReference type="STRING" id="461836.A0A0L0D2K7"/>
<feature type="compositionally biased region" description="Acidic residues" evidence="4">
    <location>
        <begin position="856"/>
        <end position="870"/>
    </location>
</feature>
<feature type="region of interest" description="Disordered" evidence="4">
    <location>
        <begin position="127"/>
        <end position="199"/>
    </location>
</feature>
<feature type="region of interest" description="Disordered" evidence="4">
    <location>
        <begin position="46"/>
        <end position="95"/>
    </location>
</feature>
<evidence type="ECO:0008006" key="7">
    <source>
        <dbReference type="Google" id="ProtNLM"/>
    </source>
</evidence>
<dbReference type="Pfam" id="PF03715">
    <property type="entry name" value="Noc2"/>
    <property type="match status" value="1"/>
</dbReference>
<dbReference type="OMA" id="GCLRYYL"/>
<dbReference type="EMBL" id="GL349442">
    <property type="protein sequence ID" value="KNC46400.1"/>
    <property type="molecule type" value="Genomic_DNA"/>
</dbReference>
<dbReference type="PANTHER" id="PTHR12687">
    <property type="entry name" value="NUCLEOLAR COMPLEX 2 AND RAD4-RELATED"/>
    <property type="match status" value="1"/>
</dbReference>